<dbReference type="Pfam" id="PF13576">
    <property type="entry name" value="Pentapeptide_3"/>
    <property type="match status" value="2"/>
</dbReference>
<feature type="compositionally biased region" description="Polar residues" evidence="1">
    <location>
        <begin position="354"/>
        <end position="368"/>
    </location>
</feature>
<keyword evidence="2" id="KW-0812">Transmembrane</keyword>
<dbReference type="RefSeq" id="WP_126423526.1">
    <property type="nucleotide sequence ID" value="NZ_AP018828.1"/>
</dbReference>
<dbReference type="OrthoDB" id="7171333at2"/>
<evidence type="ECO:0000313" key="3">
    <source>
        <dbReference type="EMBL" id="BBF81890.1"/>
    </source>
</evidence>
<evidence type="ECO:0000256" key="1">
    <source>
        <dbReference type="SAM" id="MobiDB-lite"/>
    </source>
</evidence>
<name>A0A3G9G3I0_9CAUL</name>
<organism evidence="3 4">
    <name type="scientific">Asticcacaulis excentricus</name>
    <dbReference type="NCBI Taxonomy" id="78587"/>
    <lineage>
        <taxon>Bacteria</taxon>
        <taxon>Pseudomonadati</taxon>
        <taxon>Pseudomonadota</taxon>
        <taxon>Alphaproteobacteria</taxon>
        <taxon>Caulobacterales</taxon>
        <taxon>Caulobacteraceae</taxon>
        <taxon>Asticcacaulis</taxon>
    </lineage>
</organism>
<dbReference type="Proteomes" id="UP000278756">
    <property type="component" value="Chromosome 2"/>
</dbReference>
<proteinExistence type="predicted"/>
<feature type="region of interest" description="Disordered" evidence="1">
    <location>
        <begin position="351"/>
        <end position="377"/>
    </location>
</feature>
<dbReference type="InterPro" id="IPR001646">
    <property type="entry name" value="5peptide_repeat"/>
</dbReference>
<dbReference type="EMBL" id="AP018828">
    <property type="protein sequence ID" value="BBF81890.1"/>
    <property type="molecule type" value="Genomic_DNA"/>
</dbReference>
<evidence type="ECO:0000313" key="4">
    <source>
        <dbReference type="Proteomes" id="UP000278756"/>
    </source>
</evidence>
<evidence type="ECO:0008006" key="5">
    <source>
        <dbReference type="Google" id="ProtNLM"/>
    </source>
</evidence>
<keyword evidence="2" id="KW-1133">Transmembrane helix</keyword>
<gene>
    <name evidence="3" type="ORF">EM6_2500</name>
</gene>
<dbReference type="Gene3D" id="2.160.20.80">
    <property type="entry name" value="E3 ubiquitin-protein ligase SopA"/>
    <property type="match status" value="1"/>
</dbReference>
<dbReference type="AlphaFoldDB" id="A0A3G9G3I0"/>
<keyword evidence="2" id="KW-0472">Membrane</keyword>
<feature type="transmembrane region" description="Helical" evidence="2">
    <location>
        <begin position="626"/>
        <end position="646"/>
    </location>
</feature>
<evidence type="ECO:0000256" key="2">
    <source>
        <dbReference type="SAM" id="Phobius"/>
    </source>
</evidence>
<feature type="transmembrane region" description="Helical" evidence="2">
    <location>
        <begin position="695"/>
        <end position="720"/>
    </location>
</feature>
<accession>A0A3G9G3I0</accession>
<reference evidence="4" key="1">
    <citation type="journal article" date="2017" name="Biotechnol. Biofuels">
        <title>Evaluation of environmental bacterial communities as a factor affecting the growth of duckweed Lemna minor.</title>
        <authorList>
            <person name="Ishizawa H."/>
            <person name="Kuroda M."/>
            <person name="Morikawa M."/>
            <person name="Ike M."/>
        </authorList>
    </citation>
    <scope>NUCLEOTIDE SEQUENCE [LARGE SCALE GENOMIC DNA]</scope>
    <source>
        <strain evidence="4">M6</strain>
    </source>
</reference>
<reference evidence="4" key="2">
    <citation type="journal article" date="2017" name="Plant Physiol. Biochem.">
        <title>Differential oxidative and antioxidative response of duckweed Lemna minor toward plant growth promoting/inhibiting bacteria.</title>
        <authorList>
            <person name="Ishizawa H."/>
            <person name="Kuroda M."/>
            <person name="Morikawa M."/>
            <person name="Ike M."/>
        </authorList>
    </citation>
    <scope>NUCLEOTIDE SEQUENCE [LARGE SCALE GENOMIC DNA]</scope>
    <source>
        <strain evidence="4">M6</strain>
    </source>
</reference>
<sequence length="727" mass="80762">MAQDKTADRDKLLAEAWARWRKADYSWEGLLDPYEEFPDEEFHDKESPGYESLQHYWRTDPETGVVRDDAALIAAGELIEVEGQKTYHLAHLPLYYEDGTPTAKTTADTADARHKRLQALIETRLKAASGEDAPMALLHGLVVGGPIDLSRERIDHPIRAHFNFAILTHSHFDNATFSGYASFDSATFSGYASFDSATFSGDARFDSATFSGYASFDSAIFSGEARFDSATFSGDASFISATFSGDASFISATFSGDASFISATFPFSASFNRATFSGDARFDSATLSFYADFDSATFSGEARFDSATFPFSASFNRATFSDTALFRFALFGGPLRLDEAVFLGQADFEGDGSGTSRPSGSQALSLSRSTDKPDQFEGRLASLDTPSLASLRRIPSIAASGTVFLSEANFSNRDIPNASTFKYARFYGAVRFHDSKLHPDVIFPHVQWQPSLDFPPSATALPPVPDRALTALYEAAVPLRGKSLQSLTEWRQEFEAERHEKAGSAYQTLRIETETDIRRDGLSPAGWARFCYRLMKAIKRAPAETPETETPAEAFITQRIHDDYYAKVESGFRTLKLIMEGRRDREAEGEFFRLELMAWRKRSNVRPGLHFATDCYRILSGYGQSLVRPLMSLAATFLIFALLYFGILYQGTNWGDDLFMAFWASLSRSFPFGAFGDGSGLYREWINQSHGPGRAMLFMVLGTIQSFLTLIIAFLFGLAVRRRFQIS</sequence>
<protein>
    <recommendedName>
        <fullName evidence="5">Pentapeptide repeat-containing protein</fullName>
    </recommendedName>
</protein>